<reference evidence="1" key="3">
    <citation type="submission" date="2023-01" db="EMBL/GenBank/DDBJ databases">
        <authorList>
            <person name="Patra A."/>
        </authorList>
    </citation>
    <scope>NUCLEOTIDE SEQUENCE</scope>
    <source>
        <strain evidence="1">Wonlab-2016</strain>
        <tissue evidence="1">Foot muscle</tissue>
    </source>
</reference>
<dbReference type="EMBL" id="JACVVK020000591">
    <property type="protein sequence ID" value="KAK7464029.1"/>
    <property type="molecule type" value="Genomic_DNA"/>
</dbReference>
<sequence>MGWVAFGFVTLSRWDMQGPHPPWPLTARSSSSAQLMVQCKNTIPSRGLARQLRPCAGVWRLEPARESFRRQMRTSGARPLHQVECSCRNAEGATSIQSPLHPK</sequence>
<gene>
    <name evidence="2" type="ORF">BaRGS_00032144</name>
    <name evidence="1" type="ORF">BaRGS_00037953</name>
</gene>
<organism evidence="1 3">
    <name type="scientific">Batillaria attramentaria</name>
    <dbReference type="NCBI Taxonomy" id="370345"/>
    <lineage>
        <taxon>Eukaryota</taxon>
        <taxon>Metazoa</taxon>
        <taxon>Spiralia</taxon>
        <taxon>Lophotrochozoa</taxon>
        <taxon>Mollusca</taxon>
        <taxon>Gastropoda</taxon>
        <taxon>Caenogastropoda</taxon>
        <taxon>Sorbeoconcha</taxon>
        <taxon>Cerithioidea</taxon>
        <taxon>Batillariidae</taxon>
        <taxon>Batillaria</taxon>
    </lineage>
</organism>
<evidence type="ECO:0008006" key="4">
    <source>
        <dbReference type="Google" id="ProtNLM"/>
    </source>
</evidence>
<accession>A0ABD0J819</accession>
<name>A0ABD0J819_9CAEN</name>
<keyword evidence="3" id="KW-1185">Reference proteome</keyword>
<evidence type="ECO:0000313" key="3">
    <source>
        <dbReference type="Proteomes" id="UP001519460"/>
    </source>
</evidence>
<reference evidence="1" key="1">
    <citation type="submission" date="2020-09" db="EMBL/GenBank/DDBJ databases">
        <authorList>
            <person name="Won Y."/>
        </authorList>
    </citation>
    <scope>NUCLEOTIDE SEQUENCE</scope>
    <source>
        <strain evidence="1">Wonlab-2016</strain>
        <tissue evidence="1">Foot muscle</tissue>
    </source>
</reference>
<comment type="caution">
    <text evidence="1">The sequence shown here is derived from an EMBL/GenBank/DDBJ whole genome shotgun (WGS) entry which is preliminary data.</text>
</comment>
<protein>
    <recommendedName>
        <fullName evidence="4">Secreted protein</fullName>
    </recommendedName>
</protein>
<dbReference type="AlphaFoldDB" id="A0ABD0J819"/>
<evidence type="ECO:0000313" key="1">
    <source>
        <dbReference type="EMBL" id="KAK7464029.1"/>
    </source>
</evidence>
<dbReference type="EMBL" id="JACVVK020000371">
    <property type="protein sequence ID" value="KAK7476598.1"/>
    <property type="molecule type" value="Genomic_DNA"/>
</dbReference>
<proteinExistence type="predicted"/>
<evidence type="ECO:0000313" key="2">
    <source>
        <dbReference type="EMBL" id="KAK7476598.1"/>
    </source>
</evidence>
<reference evidence="1 3" key="2">
    <citation type="journal article" date="2023" name="Sci. Data">
        <title>Genome assembly of the Korean intertidal mud-creeper Batillaria attramentaria.</title>
        <authorList>
            <person name="Patra A.K."/>
            <person name="Ho P.T."/>
            <person name="Jun S."/>
            <person name="Lee S.J."/>
            <person name="Kim Y."/>
            <person name="Won Y.J."/>
        </authorList>
    </citation>
    <scope>NUCLEOTIDE SEQUENCE [LARGE SCALE GENOMIC DNA]</scope>
    <source>
        <strain evidence="1">Wonlab-2016</strain>
    </source>
</reference>
<dbReference type="Proteomes" id="UP001519460">
    <property type="component" value="Unassembled WGS sequence"/>
</dbReference>